<evidence type="ECO:0000313" key="2">
    <source>
        <dbReference type="Proteomes" id="UP000000557"/>
    </source>
</evidence>
<keyword evidence="2" id="KW-1185">Reference proteome</keyword>
<dbReference type="EnsemblBacteria" id="BAC91974">
    <property type="protein sequence ID" value="BAC91974"/>
    <property type="gene ID" value="BAC91974"/>
</dbReference>
<dbReference type="HOGENOM" id="CLU_2093372_0_0_3"/>
<reference evidence="1 2" key="1">
    <citation type="journal article" date="2003" name="DNA Res.">
        <title>Complete genome structure of Gloeobacter violaceus PCC 7421, a cyanobacterium that lacks thylakoids.</title>
        <authorList>
            <person name="Nakamura Y."/>
            <person name="Kaneko T."/>
            <person name="Sato S."/>
            <person name="Mimuro M."/>
            <person name="Miyashita H."/>
            <person name="Tsuchiya T."/>
            <person name="Sasamoto S."/>
            <person name="Watanabe A."/>
            <person name="Kawashima K."/>
            <person name="Kishida Y."/>
            <person name="Kiyokawa C."/>
            <person name="Kohara M."/>
            <person name="Matsumoto M."/>
            <person name="Matsuno A."/>
            <person name="Nakazaki N."/>
            <person name="Shimpo S."/>
            <person name="Takeuchi C."/>
            <person name="Yamada M."/>
            <person name="Tabata S."/>
        </authorList>
    </citation>
    <scope>NUCLEOTIDE SEQUENCE [LARGE SCALE GENOMIC DNA]</scope>
    <source>
        <strain evidence="2">ATCC 29082 / PCC 7421</strain>
    </source>
</reference>
<evidence type="ECO:0000313" key="1">
    <source>
        <dbReference type="EMBL" id="BAC91974.1"/>
    </source>
</evidence>
<gene>
    <name evidence="1" type="ordered locus">glr4033</name>
</gene>
<accession>Q7NE47</accession>
<name>Q7NE47_GLOVI</name>
<dbReference type="Proteomes" id="UP000000557">
    <property type="component" value="Chromosome"/>
</dbReference>
<sequence>MINYPPRVLGTTSQQINATCSPGDPLIGQFLPAFGAQSVSAIVNSEVQATAYLDVTSNMFDERSTVLGVSSADLQPKQSQLLVLPAFLVNIQAVRLRVVNTDRTFGTVVATISVAR</sequence>
<protein>
    <submittedName>
        <fullName evidence="1">Glr4033 protein</fullName>
    </submittedName>
</protein>
<organism evidence="1 2">
    <name type="scientific">Gloeobacter violaceus (strain ATCC 29082 / PCC 7421)</name>
    <dbReference type="NCBI Taxonomy" id="251221"/>
    <lineage>
        <taxon>Bacteria</taxon>
        <taxon>Bacillati</taxon>
        <taxon>Cyanobacteriota</taxon>
        <taxon>Cyanophyceae</taxon>
        <taxon>Gloeobacterales</taxon>
        <taxon>Gloeobacteraceae</taxon>
        <taxon>Gloeobacter</taxon>
    </lineage>
</organism>
<reference evidence="1 2" key="2">
    <citation type="journal article" date="2003" name="DNA Res.">
        <title>Complete genome structure of Gloeobacter violaceus PCC 7421, a cyanobacterium that lacks thylakoids (supplement).</title>
        <authorList>
            <person name="Nakamura Y."/>
            <person name="Kaneko T."/>
            <person name="Sato S."/>
            <person name="Mimuro M."/>
            <person name="Miyashita H."/>
            <person name="Tsuchiya T."/>
            <person name="Sasamoto S."/>
            <person name="Watanabe A."/>
            <person name="Kawashima K."/>
            <person name="Kishida Y."/>
            <person name="Kiyokawa C."/>
            <person name="Kohara M."/>
            <person name="Matsumoto M."/>
            <person name="Matsuno A."/>
            <person name="Nakazaki N."/>
            <person name="Shimpo S."/>
            <person name="Takeuchi C."/>
            <person name="Yamada M."/>
            <person name="Tabata S."/>
        </authorList>
    </citation>
    <scope>NUCLEOTIDE SEQUENCE [LARGE SCALE GENOMIC DNA]</scope>
    <source>
        <strain evidence="2">ATCC 29082 / PCC 7421</strain>
    </source>
</reference>
<dbReference type="KEGG" id="gvi:glr4033"/>
<dbReference type="InParanoid" id="Q7NE47"/>
<dbReference type="EMBL" id="BA000045">
    <property type="protein sequence ID" value="BAC91974.1"/>
    <property type="molecule type" value="Genomic_DNA"/>
</dbReference>
<dbReference type="STRING" id="251221.gene:10761551"/>
<proteinExistence type="predicted"/>
<dbReference type="AlphaFoldDB" id="Q7NE47"/>
<dbReference type="OrthoDB" id="9851811at2"/>